<sequence>MQNILFDLDGTLLPMNQEKFVTFYLPLLAEKMKKYDISTNDLISAVWKGFYAMVANDGHQTNEDAFWEAFDAVTGWERTVVEPDVTDFYQNEFNQAVVSTDPTGMAAEIIHTLKEQGKKIYLATNPVFPECATMNRIKWAGLDASDFEAVTTYENSHYCKPNVKYFEEVLRDNHLNPKECLMVGNDVKEDLAAGQLGIKTWLVTDCLEHGEGLDLTKDVKANYQSTLEELLETCRRGEL</sequence>
<evidence type="ECO:0000313" key="3">
    <source>
        <dbReference type="Proteomes" id="UP000647235"/>
    </source>
</evidence>
<dbReference type="Gene3D" id="3.40.50.1000">
    <property type="entry name" value="HAD superfamily/HAD-like"/>
    <property type="match status" value="1"/>
</dbReference>
<evidence type="ECO:0000313" key="2">
    <source>
        <dbReference type="EMBL" id="MBC5664267.1"/>
    </source>
</evidence>
<dbReference type="EMBL" id="JACOOY010000003">
    <property type="protein sequence ID" value="MBC5664267.1"/>
    <property type="molecule type" value="Genomic_DNA"/>
</dbReference>
<dbReference type="InterPro" id="IPR051540">
    <property type="entry name" value="S-2-haloacid_dehalogenase"/>
</dbReference>
<dbReference type="PANTHER" id="PTHR43316">
    <property type="entry name" value="HYDROLASE, HALOACID DELAHOGENASE-RELATED"/>
    <property type="match status" value="1"/>
</dbReference>
<protein>
    <submittedName>
        <fullName evidence="2">HAD family hydrolase</fullName>
    </submittedName>
</protein>
<dbReference type="InterPro" id="IPR023214">
    <property type="entry name" value="HAD_sf"/>
</dbReference>
<organism evidence="2 3">
    <name type="scientific">Dorea hominis</name>
    <dbReference type="NCBI Taxonomy" id="2763040"/>
    <lineage>
        <taxon>Bacteria</taxon>
        <taxon>Bacillati</taxon>
        <taxon>Bacillota</taxon>
        <taxon>Clostridia</taxon>
        <taxon>Lachnospirales</taxon>
        <taxon>Lachnospiraceae</taxon>
        <taxon>Dorea</taxon>
    </lineage>
</organism>
<accession>A0ABR7ESE9</accession>
<evidence type="ECO:0000256" key="1">
    <source>
        <dbReference type="ARBA" id="ARBA00022801"/>
    </source>
</evidence>
<dbReference type="SFLD" id="SFLDS00003">
    <property type="entry name" value="Haloacid_Dehalogenase"/>
    <property type="match status" value="1"/>
</dbReference>
<name>A0ABR7ESE9_9FIRM</name>
<dbReference type="CDD" id="cd01427">
    <property type="entry name" value="HAD_like"/>
    <property type="match status" value="1"/>
</dbReference>
<keyword evidence="3" id="KW-1185">Reference proteome</keyword>
<dbReference type="InterPro" id="IPR036412">
    <property type="entry name" value="HAD-like_sf"/>
</dbReference>
<gene>
    <name evidence="2" type="ORF">H8S07_03050</name>
</gene>
<dbReference type="RefSeq" id="WP_021860086.1">
    <property type="nucleotide sequence ID" value="NZ_JACOOY010000003.1"/>
</dbReference>
<dbReference type="Proteomes" id="UP000647235">
    <property type="component" value="Unassembled WGS sequence"/>
</dbReference>
<dbReference type="GO" id="GO:0016787">
    <property type="term" value="F:hydrolase activity"/>
    <property type="evidence" value="ECO:0007669"/>
    <property type="project" value="UniProtKB-KW"/>
</dbReference>
<reference evidence="2 3" key="1">
    <citation type="submission" date="2020-08" db="EMBL/GenBank/DDBJ databases">
        <title>Genome public.</title>
        <authorList>
            <person name="Liu C."/>
            <person name="Sun Q."/>
        </authorList>
    </citation>
    <scope>NUCLEOTIDE SEQUENCE [LARGE SCALE GENOMIC DNA]</scope>
    <source>
        <strain evidence="2 3">NSJ-36</strain>
    </source>
</reference>
<dbReference type="SFLD" id="SFLDG01129">
    <property type="entry name" value="C1.5:_HAD__Beta-PGM__Phosphata"/>
    <property type="match status" value="1"/>
</dbReference>
<proteinExistence type="predicted"/>
<dbReference type="Pfam" id="PF00702">
    <property type="entry name" value="Hydrolase"/>
    <property type="match status" value="1"/>
</dbReference>
<keyword evidence="1 2" id="KW-0378">Hydrolase</keyword>
<comment type="caution">
    <text evidence="2">The sequence shown here is derived from an EMBL/GenBank/DDBJ whole genome shotgun (WGS) entry which is preliminary data.</text>
</comment>
<dbReference type="PANTHER" id="PTHR43316:SF3">
    <property type="entry name" value="HALOACID DEHALOGENASE, TYPE II (AFU_ORTHOLOGUE AFUA_2G07750)-RELATED"/>
    <property type="match status" value="1"/>
</dbReference>
<dbReference type="SUPFAM" id="SSF56784">
    <property type="entry name" value="HAD-like"/>
    <property type="match status" value="1"/>
</dbReference>